<dbReference type="InterPro" id="IPR051789">
    <property type="entry name" value="Bact_Polyamine_Transport"/>
</dbReference>
<dbReference type="STRING" id="62101.AB835_12875"/>
<comment type="caution">
    <text evidence="13">The sequence shown here is derived from an EMBL/GenBank/DDBJ whole genome shotgun (WGS) entry which is preliminary data.</text>
</comment>
<evidence type="ECO:0000256" key="11">
    <source>
        <dbReference type="RuleBase" id="RU363032"/>
    </source>
</evidence>
<evidence type="ECO:0000259" key="12">
    <source>
        <dbReference type="PROSITE" id="PS50928"/>
    </source>
</evidence>
<dbReference type="GO" id="GO:0055085">
    <property type="term" value="P:transmembrane transport"/>
    <property type="evidence" value="ECO:0007669"/>
    <property type="project" value="InterPro"/>
</dbReference>
<organism evidence="13 14">
    <name type="scientific">Candidatus Endobugula sertula</name>
    <name type="common">Bugula neritina bacterial symbiont</name>
    <dbReference type="NCBI Taxonomy" id="62101"/>
    <lineage>
        <taxon>Bacteria</taxon>
        <taxon>Pseudomonadati</taxon>
        <taxon>Pseudomonadota</taxon>
        <taxon>Gammaproteobacteria</taxon>
        <taxon>Cellvibrionales</taxon>
        <taxon>Cellvibrionaceae</taxon>
        <taxon>Candidatus Endobugula</taxon>
    </lineage>
</organism>
<proteinExistence type="inferred from homology"/>
<evidence type="ECO:0000256" key="6">
    <source>
        <dbReference type="ARBA" id="ARBA00022692"/>
    </source>
</evidence>
<evidence type="ECO:0000256" key="7">
    <source>
        <dbReference type="ARBA" id="ARBA00022989"/>
    </source>
</evidence>
<name>A0A1D2QM82_9GAMM</name>
<gene>
    <name evidence="13" type="ORF">AB835_12875</name>
</gene>
<feature type="domain" description="ABC transmembrane type-1" evidence="12">
    <location>
        <begin position="72"/>
        <end position="261"/>
    </location>
</feature>
<evidence type="ECO:0000256" key="9">
    <source>
        <dbReference type="ARBA" id="ARBA00037216"/>
    </source>
</evidence>
<keyword evidence="8 11" id="KW-0472">Membrane</keyword>
<dbReference type="CDD" id="cd06261">
    <property type="entry name" value="TM_PBP2"/>
    <property type="match status" value="1"/>
</dbReference>
<evidence type="ECO:0000256" key="1">
    <source>
        <dbReference type="ARBA" id="ARBA00004429"/>
    </source>
</evidence>
<dbReference type="PANTHER" id="PTHR43848:SF5">
    <property type="entry name" value="SPERMIDINE_PUTRESCINE TRANSPORT SYSTEM PERMEASE PROTEIN POTC"/>
    <property type="match status" value="1"/>
</dbReference>
<comment type="function">
    <text evidence="9">Required for the activity of the bacterial periplasmic transport system of putrescine and spermidine.</text>
</comment>
<keyword evidence="5" id="KW-0997">Cell inner membrane</keyword>
<dbReference type="AlphaFoldDB" id="A0A1D2QM82"/>
<dbReference type="PANTHER" id="PTHR43848">
    <property type="entry name" value="PUTRESCINE TRANSPORT SYSTEM PERMEASE PROTEIN POTI"/>
    <property type="match status" value="1"/>
</dbReference>
<sequence length="268" mass="29474">MMSFFKKSTRYEVEQFGGFGIFTLLFFIFLYAPIIILIIFSFNENSSATIWTGFSLDWYRTALENDGLRSSAWNSVFIATVAGGISTIIGTFAALSTSRRAKWKGKKATFGSIMLPLLLPEIVTGVALLAFFSAIGLSIGRGNLIIAHVLFCIPFSYLPIRARLDGMDDSLEQAAMDLYSNEWRAFFKVTLPLLMPGIVSGAMLAFIVSMDNFIISLLVAEAGSTTLPIFIFGMVRMGVTPDVNAVSTLILIVSVAIFSLAHLIERKR</sequence>
<dbReference type="Pfam" id="PF00528">
    <property type="entry name" value="BPD_transp_1"/>
    <property type="match status" value="1"/>
</dbReference>
<dbReference type="SUPFAM" id="SSF161098">
    <property type="entry name" value="MetI-like"/>
    <property type="match status" value="1"/>
</dbReference>
<comment type="subcellular location">
    <subcellularLocation>
        <location evidence="1">Cell inner membrane</location>
        <topology evidence="1">Multi-pass membrane protein</topology>
    </subcellularLocation>
    <subcellularLocation>
        <location evidence="11">Cell membrane</location>
        <topology evidence="11">Multi-pass membrane protein</topology>
    </subcellularLocation>
</comment>
<dbReference type="PROSITE" id="PS50928">
    <property type="entry name" value="ABC_TM1"/>
    <property type="match status" value="1"/>
</dbReference>
<accession>A0A1D2QM82</accession>
<evidence type="ECO:0000256" key="4">
    <source>
        <dbReference type="ARBA" id="ARBA00022475"/>
    </source>
</evidence>
<feature type="transmembrane region" description="Helical" evidence="11">
    <location>
        <begin position="213"/>
        <end position="233"/>
    </location>
</feature>
<comment type="similarity">
    <text evidence="2">Belongs to the binding-protein-dependent transport system permease family. CysTW subfamily.</text>
</comment>
<feature type="transmembrane region" description="Helical" evidence="11">
    <location>
        <begin position="185"/>
        <end position="207"/>
    </location>
</feature>
<evidence type="ECO:0000256" key="8">
    <source>
        <dbReference type="ARBA" id="ARBA00023136"/>
    </source>
</evidence>
<evidence type="ECO:0000256" key="2">
    <source>
        <dbReference type="ARBA" id="ARBA00007069"/>
    </source>
</evidence>
<feature type="transmembrane region" description="Helical" evidence="11">
    <location>
        <begin position="76"/>
        <end position="96"/>
    </location>
</feature>
<keyword evidence="7 11" id="KW-1133">Transmembrane helix</keyword>
<dbReference type="EMBL" id="MDLC01000058">
    <property type="protein sequence ID" value="ODS22680.1"/>
    <property type="molecule type" value="Genomic_DNA"/>
</dbReference>
<evidence type="ECO:0000256" key="10">
    <source>
        <dbReference type="ARBA" id="ARBA00039580"/>
    </source>
</evidence>
<keyword evidence="6 11" id="KW-0812">Transmembrane</keyword>
<dbReference type="Proteomes" id="UP000242502">
    <property type="component" value="Unassembled WGS sequence"/>
</dbReference>
<evidence type="ECO:0000313" key="13">
    <source>
        <dbReference type="EMBL" id="ODS22680.1"/>
    </source>
</evidence>
<dbReference type="GO" id="GO:0005886">
    <property type="term" value="C:plasma membrane"/>
    <property type="evidence" value="ECO:0007669"/>
    <property type="project" value="UniProtKB-SubCell"/>
</dbReference>
<evidence type="ECO:0000313" key="14">
    <source>
        <dbReference type="Proteomes" id="UP000242502"/>
    </source>
</evidence>
<reference evidence="13 14" key="1">
    <citation type="journal article" date="2016" name="Appl. Environ. Microbiol.">
        <title>Lack of Overt Genome Reduction in the Bryostatin-Producing Bryozoan Symbiont "Candidatus Endobugula sertula".</title>
        <authorList>
            <person name="Miller I.J."/>
            <person name="Vanee N."/>
            <person name="Fong S.S."/>
            <person name="Lim-Fong G.E."/>
            <person name="Kwan J.C."/>
        </authorList>
    </citation>
    <scope>NUCLEOTIDE SEQUENCE [LARGE SCALE GENOMIC DNA]</scope>
    <source>
        <strain evidence="13">AB1-4</strain>
    </source>
</reference>
<evidence type="ECO:0000256" key="5">
    <source>
        <dbReference type="ARBA" id="ARBA00022519"/>
    </source>
</evidence>
<feature type="transmembrane region" description="Helical" evidence="11">
    <location>
        <begin position="245"/>
        <end position="264"/>
    </location>
</feature>
<dbReference type="InterPro" id="IPR035906">
    <property type="entry name" value="MetI-like_sf"/>
</dbReference>
<feature type="transmembrane region" description="Helical" evidence="11">
    <location>
        <begin position="145"/>
        <end position="164"/>
    </location>
</feature>
<dbReference type="Gene3D" id="1.10.3720.10">
    <property type="entry name" value="MetI-like"/>
    <property type="match status" value="1"/>
</dbReference>
<feature type="transmembrane region" description="Helical" evidence="11">
    <location>
        <begin position="117"/>
        <end position="139"/>
    </location>
</feature>
<dbReference type="InterPro" id="IPR000515">
    <property type="entry name" value="MetI-like"/>
</dbReference>
<keyword evidence="3 11" id="KW-0813">Transport</keyword>
<keyword evidence="4" id="KW-1003">Cell membrane</keyword>
<evidence type="ECO:0000256" key="3">
    <source>
        <dbReference type="ARBA" id="ARBA00022448"/>
    </source>
</evidence>
<feature type="transmembrane region" description="Helical" evidence="11">
    <location>
        <begin position="21"/>
        <end position="42"/>
    </location>
</feature>
<protein>
    <recommendedName>
        <fullName evidence="10">Spermidine/putrescine transport system permease protein PotC</fullName>
    </recommendedName>
</protein>